<dbReference type="PROSITE" id="PS51186">
    <property type="entry name" value="GNAT"/>
    <property type="match status" value="1"/>
</dbReference>
<feature type="compositionally biased region" description="Basic and acidic residues" evidence="1">
    <location>
        <begin position="116"/>
        <end position="128"/>
    </location>
</feature>
<evidence type="ECO:0000259" key="2">
    <source>
        <dbReference type="PROSITE" id="PS51186"/>
    </source>
</evidence>
<dbReference type="EMBL" id="JAVHNQ010000010">
    <property type="protein sequence ID" value="KAK6337967.1"/>
    <property type="molecule type" value="Genomic_DNA"/>
</dbReference>
<evidence type="ECO:0000313" key="3">
    <source>
        <dbReference type="EMBL" id="KAK6337967.1"/>
    </source>
</evidence>
<dbReference type="InterPro" id="IPR052523">
    <property type="entry name" value="Trichothecene_AcTrans"/>
</dbReference>
<feature type="domain" description="N-acetyltransferase" evidence="2">
    <location>
        <begin position="94"/>
        <end position="236"/>
    </location>
</feature>
<accession>A0AAV9UAC8</accession>
<dbReference type="SUPFAM" id="SSF55729">
    <property type="entry name" value="Acyl-CoA N-acyltransferases (Nat)"/>
    <property type="match status" value="1"/>
</dbReference>
<dbReference type="Proteomes" id="UP001375240">
    <property type="component" value="Unassembled WGS sequence"/>
</dbReference>
<proteinExistence type="predicted"/>
<feature type="region of interest" description="Disordered" evidence="1">
    <location>
        <begin position="110"/>
        <end position="137"/>
    </location>
</feature>
<dbReference type="GO" id="GO:0016747">
    <property type="term" value="F:acyltransferase activity, transferring groups other than amino-acyl groups"/>
    <property type="evidence" value="ECO:0007669"/>
    <property type="project" value="InterPro"/>
</dbReference>
<dbReference type="Gene3D" id="3.40.630.30">
    <property type="match status" value="1"/>
</dbReference>
<keyword evidence="4" id="KW-1185">Reference proteome</keyword>
<comment type="caution">
    <text evidence="3">The sequence shown here is derived from an EMBL/GenBank/DDBJ whole genome shotgun (WGS) entry which is preliminary data.</text>
</comment>
<dbReference type="PANTHER" id="PTHR42791:SF1">
    <property type="entry name" value="N-ACETYLTRANSFERASE DOMAIN-CONTAINING PROTEIN"/>
    <property type="match status" value="1"/>
</dbReference>
<evidence type="ECO:0000313" key="4">
    <source>
        <dbReference type="Proteomes" id="UP001375240"/>
    </source>
</evidence>
<dbReference type="PANTHER" id="PTHR42791">
    <property type="entry name" value="GNAT FAMILY ACETYLTRANSFERASE"/>
    <property type="match status" value="1"/>
</dbReference>
<dbReference type="InterPro" id="IPR000182">
    <property type="entry name" value="GNAT_dom"/>
</dbReference>
<reference evidence="3 4" key="1">
    <citation type="submission" date="2019-10" db="EMBL/GenBank/DDBJ databases">
        <authorList>
            <person name="Palmer J.M."/>
        </authorList>
    </citation>
    <scope>NUCLEOTIDE SEQUENCE [LARGE SCALE GENOMIC DNA]</scope>
    <source>
        <strain evidence="3 4">TWF696</strain>
    </source>
</reference>
<gene>
    <name evidence="3" type="ORF">TWF696_001440</name>
</gene>
<dbReference type="InterPro" id="IPR016181">
    <property type="entry name" value="Acyl_CoA_acyltransferase"/>
</dbReference>
<protein>
    <recommendedName>
        <fullName evidence="2">N-acetyltransferase domain-containing protein</fullName>
    </recommendedName>
</protein>
<name>A0AAV9UAC8_9PEZI</name>
<organism evidence="3 4">
    <name type="scientific">Orbilia brochopaga</name>
    <dbReference type="NCBI Taxonomy" id="3140254"/>
    <lineage>
        <taxon>Eukaryota</taxon>
        <taxon>Fungi</taxon>
        <taxon>Dikarya</taxon>
        <taxon>Ascomycota</taxon>
        <taxon>Pezizomycotina</taxon>
        <taxon>Orbiliomycetes</taxon>
        <taxon>Orbiliales</taxon>
        <taxon>Orbiliaceae</taxon>
        <taxon>Orbilia</taxon>
    </lineage>
</organism>
<sequence length="283" mass="31951">MTPPIMRPGRASDLPAILTINAAALATHTQAQFCHPFREAHPDAFLRVFQRQARKKALTEPDGVNFNVVIEDPESGQVIAWAFWRRMQGAALESKLEKCRKELQPTTLDLSSTTVDAERSISTDKEWSSDDEEGSPSASRCRVRLAHALSAADNLLYFSTPHWYLSLLMVHPAHKRAGHGTRLTLWGMQRAAAESLPCLLVASKQGEQVYQRLGWRMVGRRRYPKLEDMPDEDRRREEGVLGKDALEEQFAVLGPSVMVWGDKETDLEVFERYKSAMEGMTDT</sequence>
<dbReference type="AlphaFoldDB" id="A0AAV9UAC8"/>
<evidence type="ECO:0000256" key="1">
    <source>
        <dbReference type="SAM" id="MobiDB-lite"/>
    </source>
</evidence>